<sequence>MQTEQQIKPFYVYNILLALQGALDEKTFKKVQSSAIEIFQSGISNLIMESYMLLFNRKVIDYIQSSGFKVENLRTQIIATILKFIPPNFKIENAELGKRFKICLIEELLMHYEKQNFVKCETPFELLSYIDINIDTNTLNQRYNRLKPLIMASNPCTDENANLLFEKVVLLNQEILNRSEPQYLNRCYYTLSKILLYFNNDNKSTDRNKQLSESVSPLISRSFYLYDSKILTDFIFNIFINESKHYLLVDEISNFPFDLNQISVLDYNKIFPAFISSIKWNKVYSLKESQTGEIITVSDELILILVDFLVNLLFNCEIDQIDIILSNFKILNYFSDKISATVEIIDKIIEGNDLDQNYNIFRIFGLISYAFNIQGFSDIETIDLNGIISKTFDVSKEMNDYYKWQMFFSWLETISKYKTLDVYTDIIIFCFEYPEFFQYSLVFLSNAIKMLNVNDYNLIINQIIEIFQNEPKSLAPLYLLNLSIRDHFLDTETKVKIVQMLEQYDLQKIKSESEDFNILEFCNIITSIYISILIETNHDDNLTTDFENNLINLLLVKSRFIIDEFSSYESDFNTFYFVQFCINFMCTIYNFIISKRNHLDTVWYDMLCDILILLQTKSLYESSLFINLTMFSDYLSKLEVIDHNIYNVISEFCKQYIGDPKQFIGDSKQFILKNFYNIDEIKANLPIDKLIPLVSSSDDVITPIDQLQSNSTIFDLIIYAMTNNILPDSIDVNYIHNKIFESLEQRNYSIKSIQHTTNLLFTCSMRNNAMFNGLIREFLHMFTELIPDFGYNKNLYECISLLICSLIYNEGPNENNSDLIELYSKMKFLGIDISTEIDCELLLAKYNENLESTKSILKKFDVEKTHLNMYISKICTELLNSQNCEQIYPEVLSVLIKYVNETPSVFGNDYEFYFTMNDLIEIIDILYQFYKSHPDIFMNDPTVKSESIMLTNWFFRSYQ</sequence>
<organism evidence="1 2">
    <name type="scientific">Trichomonas vaginalis (strain ATCC PRA-98 / G3)</name>
    <dbReference type="NCBI Taxonomy" id="412133"/>
    <lineage>
        <taxon>Eukaryota</taxon>
        <taxon>Metamonada</taxon>
        <taxon>Parabasalia</taxon>
        <taxon>Trichomonadida</taxon>
        <taxon>Trichomonadidae</taxon>
        <taxon>Trichomonas</taxon>
    </lineage>
</organism>
<dbReference type="Proteomes" id="UP000001542">
    <property type="component" value="Unassembled WGS sequence"/>
</dbReference>
<accession>A2E1A5</accession>
<name>A2E1A5_TRIV3</name>
<dbReference type="AlphaFoldDB" id="A2E1A5"/>
<dbReference type="EMBL" id="DS113283">
    <property type="protein sequence ID" value="EAY13606.1"/>
    <property type="molecule type" value="Genomic_DNA"/>
</dbReference>
<proteinExistence type="predicted"/>
<evidence type="ECO:0000313" key="1">
    <source>
        <dbReference type="EMBL" id="EAY13606.1"/>
    </source>
</evidence>
<dbReference type="RefSeq" id="XP_001325829.1">
    <property type="nucleotide sequence ID" value="XM_001325794.1"/>
</dbReference>
<dbReference type="VEuPathDB" id="TrichDB:TVAG_390030"/>
<dbReference type="InParanoid" id="A2E1A5"/>
<gene>
    <name evidence="1" type="ORF">TVAG_390030</name>
</gene>
<dbReference type="VEuPathDB" id="TrichDB:TVAGG3_0990390"/>
<evidence type="ECO:0000313" key="2">
    <source>
        <dbReference type="Proteomes" id="UP000001542"/>
    </source>
</evidence>
<dbReference type="KEGG" id="tva:4771585"/>
<protein>
    <submittedName>
        <fullName evidence="1">Uncharacterized protein</fullName>
    </submittedName>
</protein>
<keyword evidence="2" id="KW-1185">Reference proteome</keyword>
<reference evidence="1" key="1">
    <citation type="submission" date="2006-10" db="EMBL/GenBank/DDBJ databases">
        <authorList>
            <person name="Amadeo P."/>
            <person name="Zhao Q."/>
            <person name="Wortman J."/>
            <person name="Fraser-Liggett C."/>
            <person name="Carlton J."/>
        </authorList>
    </citation>
    <scope>NUCLEOTIDE SEQUENCE</scope>
    <source>
        <strain evidence="1">G3</strain>
    </source>
</reference>
<reference evidence="1" key="2">
    <citation type="journal article" date="2007" name="Science">
        <title>Draft genome sequence of the sexually transmitted pathogen Trichomonas vaginalis.</title>
        <authorList>
            <person name="Carlton J.M."/>
            <person name="Hirt R.P."/>
            <person name="Silva J.C."/>
            <person name="Delcher A.L."/>
            <person name="Schatz M."/>
            <person name="Zhao Q."/>
            <person name="Wortman J.R."/>
            <person name="Bidwell S.L."/>
            <person name="Alsmark U.C.M."/>
            <person name="Besteiro S."/>
            <person name="Sicheritz-Ponten T."/>
            <person name="Noel C.J."/>
            <person name="Dacks J.B."/>
            <person name="Foster P.G."/>
            <person name="Simillion C."/>
            <person name="Van de Peer Y."/>
            <person name="Miranda-Saavedra D."/>
            <person name="Barton G.J."/>
            <person name="Westrop G.D."/>
            <person name="Mueller S."/>
            <person name="Dessi D."/>
            <person name="Fiori P.L."/>
            <person name="Ren Q."/>
            <person name="Paulsen I."/>
            <person name="Zhang H."/>
            <person name="Bastida-Corcuera F.D."/>
            <person name="Simoes-Barbosa A."/>
            <person name="Brown M.T."/>
            <person name="Hayes R.D."/>
            <person name="Mukherjee M."/>
            <person name="Okumura C.Y."/>
            <person name="Schneider R."/>
            <person name="Smith A.J."/>
            <person name="Vanacova S."/>
            <person name="Villalvazo M."/>
            <person name="Haas B.J."/>
            <person name="Pertea M."/>
            <person name="Feldblyum T.V."/>
            <person name="Utterback T.R."/>
            <person name="Shu C.L."/>
            <person name="Osoegawa K."/>
            <person name="de Jong P.J."/>
            <person name="Hrdy I."/>
            <person name="Horvathova L."/>
            <person name="Zubacova Z."/>
            <person name="Dolezal P."/>
            <person name="Malik S.B."/>
            <person name="Logsdon J.M. Jr."/>
            <person name="Henze K."/>
            <person name="Gupta A."/>
            <person name="Wang C.C."/>
            <person name="Dunne R.L."/>
            <person name="Upcroft J.A."/>
            <person name="Upcroft P."/>
            <person name="White O."/>
            <person name="Salzberg S.L."/>
            <person name="Tang P."/>
            <person name="Chiu C.-H."/>
            <person name="Lee Y.-S."/>
            <person name="Embley T.M."/>
            <person name="Coombs G.H."/>
            <person name="Mottram J.C."/>
            <person name="Tachezy J."/>
            <person name="Fraser-Liggett C.M."/>
            <person name="Johnson P.J."/>
        </authorList>
    </citation>
    <scope>NUCLEOTIDE SEQUENCE [LARGE SCALE GENOMIC DNA]</scope>
    <source>
        <strain evidence="1">G3</strain>
    </source>
</reference>